<dbReference type="PANTHER" id="PTHR15012">
    <property type="entry name" value="APICAL PROTEIN/SHROOM-RELATED"/>
    <property type="match status" value="1"/>
</dbReference>
<keyword evidence="4" id="KW-0963">Cytoplasm</keyword>
<feature type="coiled-coil region" evidence="8">
    <location>
        <begin position="1533"/>
        <end position="1589"/>
    </location>
</feature>
<dbReference type="GO" id="GO:0016324">
    <property type="term" value="C:apical plasma membrane"/>
    <property type="evidence" value="ECO:0007669"/>
    <property type="project" value="TreeGrafter"/>
</dbReference>
<comment type="similarity">
    <text evidence="2">Belongs to the shroom family.</text>
</comment>
<dbReference type="Gene3D" id="2.30.42.10">
    <property type="match status" value="1"/>
</dbReference>
<sequence length="1650" mass="186341">MMDQTSESGDSLLSAQHIHVQLQGGAPWGFTLKGGLEHGEPLIISKIEDGGKAALSKKLLVGDELVNINGSLLYGSRQEALILIKGSYRVLRMVVCRRNVPVVRPHSWHLAKHSEQHPDNPAMHFRPGSFSLSWHSGCESSDISMQWNRLSRHCSTDRSSSIGSMESLDQPSQVYDRQMSPVEQAAFHNKRDSAYSSFSASSNTSDCAISLKPEESTSMDNLLRGFSPCRYNEERYSFGVGEHGEQSLDGKFFTVPSSVQGLTSPCNYGDARSCISSNGPPPQPPLRRESFAASRCLPSSGCTDKRRASAPVDMLHLSDNWFAGSNLKDSSEHTYSDVVNSTYSSDFKDGSATDQYYTLNSQTENTDCFCPQTMTSMKNVHNQELVITQKKSSPTLNLTRPEGIHCHKDQSKSCGKEDRSDTCAMPKYVKKKENLMVHPVHRHSAPEQLSSQELRLLDTSNNCQDRQASQDVVVCKDSSLNLNNEQVFLPRHEPVQSENINNCDEWTDSRCSTPRSATFLDREGSNPSSLDVCSLERSHGKPVDQQLQASSEFLDQNIGYEMTDSSMNKLLKENEKKPVKKPEVPAKPAPFRQPRSSKARRRSERFATNLRNEIQRKKAQLQKNKASSALLYGEETMEEVNELPEYESSCSDGSPTSQISSTSSCTSSRTVDVQMQHPVSKSPEILNSPPHQTLPSNFDNQQQNPALEHFEQRENHGTNIRGSRWKWTPEHKLQLQIKPDFKDRVSLETIKNTKDPPLSTAEECDIPPFADRRKFFEQTSKNQFTIQCTDMLFRSNKLDHSGKCLEKDRCNENNILQPTRRSSVGQIYSSQGTGLPLPTNTRSVEHQTCHKDKSEPLLDYNYYQYCGAALTKTEDSKIEHASEDGRTLSVKQNRQPHDIFLPSMPPDHCNLSNTVYGVCTPCDIAYDTSRRPSFEMFPVEEREQTNTNRKSNLSEKEFHYSRDGINYGDTFQQCQSPTERNWSHQHAVSTSDWNIVKRDVSPTEEQIEDHNKNTQRMRAMSDNNISVDVKKLHRNAIMEGQVIFFDPEEVRQGSNHAVFDHATQKKGSPPPRPPPPDWEKYKQRRASHHTHCSSYFLSDTPTLPNNTLNPPSESTVPSTDLKLPRHRSQSLPTKNVSESYMYCHKELANSEIFQQYTSPPKSISSASWTEKQEMNPQVSEDFHVSRIMGKCALTDVSQSRAIDQRDNKDVLPISLPITQRSMIHDKKPSSSSILHYGKKPETLSESYFAMNYEQNEDGHKGPEEYKRSTQNSVTIDSSLLETNIDECAHEVKHAAEEVQLRHGPVKSAVQRHLDILETDIDTFSKKGEGQPQLLVLKKTLVSLTPEELLNEIVGTDCSLSALLDPRVKLLSAFDLVGEIFPWSQDKRLIEQRKKIHNIQEISVEKKPDVCPVQIAPPSPPPISGSSVNSTSCSAYYSTSAAKAELLNKMKELPGMATEEEDDELTLKKQQLIESLSRKLSVLHEAQKSLLEDIGVNCTLGEDVESLVQAVCKPNEVDKFRMFIGDLDKVVSLLLSLSGRLARVENALNNLSLEASHTEQLALMEKKKQLSEQLREAKELKEHVDKRERMVYEVLSRYLSKEQLQDYKHFVKMKTALLIEQRELEDKIKLGEEQLRCLQESMGIGLGLRHY</sequence>
<keyword evidence="3" id="KW-0217">Developmental protein</keyword>
<evidence type="ECO:0000256" key="8">
    <source>
        <dbReference type="SAM" id="Coils"/>
    </source>
</evidence>
<evidence type="ECO:0000259" key="10">
    <source>
        <dbReference type="PROSITE" id="PS50106"/>
    </source>
</evidence>
<evidence type="ECO:0000256" key="2">
    <source>
        <dbReference type="ARBA" id="ARBA00006469"/>
    </source>
</evidence>
<dbReference type="GO" id="GO:0005912">
    <property type="term" value="C:adherens junction"/>
    <property type="evidence" value="ECO:0007669"/>
    <property type="project" value="TreeGrafter"/>
</dbReference>
<dbReference type="GO" id="GO:0030864">
    <property type="term" value="C:cortical actin cytoskeleton"/>
    <property type="evidence" value="ECO:0007669"/>
    <property type="project" value="TreeGrafter"/>
</dbReference>
<feature type="compositionally biased region" description="Basic residues" evidence="9">
    <location>
        <begin position="1082"/>
        <end position="1091"/>
    </location>
</feature>
<dbReference type="EMBL" id="JAATIS010003638">
    <property type="protein sequence ID" value="KAG2464449.1"/>
    <property type="molecule type" value="Genomic_DNA"/>
</dbReference>
<feature type="compositionally biased region" description="Low complexity" evidence="9">
    <location>
        <begin position="1097"/>
        <end position="1115"/>
    </location>
</feature>
<dbReference type="GO" id="GO:0007015">
    <property type="term" value="P:actin filament organization"/>
    <property type="evidence" value="ECO:0007669"/>
    <property type="project" value="TreeGrafter"/>
</dbReference>
<dbReference type="Pfam" id="PF00595">
    <property type="entry name" value="PDZ"/>
    <property type="match status" value="1"/>
</dbReference>
<evidence type="ECO:0000256" key="6">
    <source>
        <dbReference type="ARBA" id="ARBA00023203"/>
    </source>
</evidence>
<evidence type="ECO:0000256" key="7">
    <source>
        <dbReference type="ARBA" id="ARBA00023212"/>
    </source>
</evidence>
<dbReference type="SUPFAM" id="SSF50156">
    <property type="entry name" value="PDZ domain-like"/>
    <property type="match status" value="1"/>
</dbReference>
<feature type="region of interest" description="Disordered" evidence="9">
    <location>
        <begin position="573"/>
        <end position="622"/>
    </location>
</feature>
<protein>
    <submittedName>
        <fullName evidence="12">SHRM2 protein</fullName>
    </submittedName>
</protein>
<dbReference type="InterPro" id="IPR001478">
    <property type="entry name" value="PDZ"/>
</dbReference>
<gene>
    <name evidence="12" type="primary">Shroom2_1</name>
    <name evidence="12" type="ORF">GTO96_0003028</name>
</gene>
<comment type="caution">
    <text evidence="12">The sequence shown here is derived from an EMBL/GenBank/DDBJ whole genome shotgun (WGS) entry which is preliminary data.</text>
</comment>
<dbReference type="InterPro" id="IPR036034">
    <property type="entry name" value="PDZ_sf"/>
</dbReference>
<dbReference type="FunFam" id="2.30.42.10:FF:000100">
    <property type="entry name" value="Shroom family member 2"/>
    <property type="match status" value="1"/>
</dbReference>
<feature type="compositionally biased region" description="Low complexity" evidence="9">
    <location>
        <begin position="651"/>
        <end position="670"/>
    </location>
</feature>
<feature type="region of interest" description="Disordered" evidence="9">
    <location>
        <begin position="1060"/>
        <end position="1132"/>
    </location>
</feature>
<accession>A0A8X7XB88</accession>
<dbReference type="SMART" id="SM00228">
    <property type="entry name" value="PDZ"/>
    <property type="match status" value="1"/>
</dbReference>
<keyword evidence="6" id="KW-0009">Actin-binding</keyword>
<dbReference type="Pfam" id="PF08687">
    <property type="entry name" value="ASD2"/>
    <property type="match status" value="1"/>
</dbReference>
<dbReference type="GO" id="GO:0051015">
    <property type="term" value="F:actin filament binding"/>
    <property type="evidence" value="ECO:0007669"/>
    <property type="project" value="InterPro"/>
</dbReference>
<evidence type="ECO:0000256" key="1">
    <source>
        <dbReference type="ARBA" id="ARBA00004245"/>
    </source>
</evidence>
<organism evidence="12 13">
    <name type="scientific">Polypterus senegalus</name>
    <name type="common">Senegal bichir</name>
    <dbReference type="NCBI Taxonomy" id="55291"/>
    <lineage>
        <taxon>Eukaryota</taxon>
        <taxon>Metazoa</taxon>
        <taxon>Chordata</taxon>
        <taxon>Craniata</taxon>
        <taxon>Vertebrata</taxon>
        <taxon>Euteleostomi</taxon>
        <taxon>Actinopterygii</taxon>
        <taxon>Polypteriformes</taxon>
        <taxon>Polypteridae</taxon>
        <taxon>Polypterus</taxon>
    </lineage>
</organism>
<feature type="compositionally biased region" description="Basic and acidic residues" evidence="9">
    <location>
        <begin position="573"/>
        <end position="584"/>
    </location>
</feature>
<dbReference type="CDD" id="cd06750">
    <property type="entry name" value="PDZ_shroom2_3_4-like"/>
    <property type="match status" value="1"/>
</dbReference>
<reference evidence="12 13" key="1">
    <citation type="journal article" date="2021" name="Cell">
        <title>Tracing the genetic footprints of vertebrate landing in non-teleost ray-finned fishes.</title>
        <authorList>
            <person name="Bi X."/>
            <person name="Wang K."/>
            <person name="Yang L."/>
            <person name="Pan H."/>
            <person name="Jiang H."/>
            <person name="Wei Q."/>
            <person name="Fang M."/>
            <person name="Yu H."/>
            <person name="Zhu C."/>
            <person name="Cai Y."/>
            <person name="He Y."/>
            <person name="Gan X."/>
            <person name="Zeng H."/>
            <person name="Yu D."/>
            <person name="Zhu Y."/>
            <person name="Jiang H."/>
            <person name="Qiu Q."/>
            <person name="Yang H."/>
            <person name="Zhang Y.E."/>
            <person name="Wang W."/>
            <person name="Zhu M."/>
            <person name="He S."/>
            <person name="Zhang G."/>
        </authorList>
    </citation>
    <scope>NUCLEOTIDE SEQUENCE [LARGE SCALE GENOMIC DNA]</scope>
    <source>
        <strain evidence="12">Bchr_013</strain>
    </source>
</reference>
<feature type="domain" description="PDZ" evidence="10">
    <location>
        <begin position="17"/>
        <end position="99"/>
    </location>
</feature>
<dbReference type="InterPro" id="IPR014799">
    <property type="entry name" value="ASD2_dom"/>
</dbReference>
<proteinExistence type="inferred from homology"/>
<feature type="region of interest" description="Disordered" evidence="9">
    <location>
        <begin position="640"/>
        <end position="701"/>
    </location>
</feature>
<dbReference type="PROSITE" id="PS51307">
    <property type="entry name" value="ASD2"/>
    <property type="match status" value="1"/>
</dbReference>
<comment type="subcellular location">
    <subcellularLocation>
        <location evidence="1">Cytoplasm</location>
        <location evidence="1">Cytoskeleton</location>
    </subcellularLocation>
</comment>
<evidence type="ECO:0000256" key="4">
    <source>
        <dbReference type="ARBA" id="ARBA00022490"/>
    </source>
</evidence>
<dbReference type="Proteomes" id="UP000886611">
    <property type="component" value="Unassembled WGS sequence"/>
</dbReference>
<evidence type="ECO:0000256" key="9">
    <source>
        <dbReference type="SAM" id="MobiDB-lite"/>
    </source>
</evidence>
<feature type="compositionally biased region" description="Polar residues" evidence="9">
    <location>
        <begin position="689"/>
        <end position="701"/>
    </location>
</feature>
<evidence type="ECO:0000313" key="13">
    <source>
        <dbReference type="Proteomes" id="UP000886611"/>
    </source>
</evidence>
<evidence type="ECO:0000256" key="5">
    <source>
        <dbReference type="ARBA" id="ARBA00022553"/>
    </source>
</evidence>
<evidence type="ECO:0000259" key="11">
    <source>
        <dbReference type="PROSITE" id="PS51307"/>
    </source>
</evidence>
<evidence type="ECO:0000256" key="3">
    <source>
        <dbReference type="ARBA" id="ARBA00022473"/>
    </source>
</evidence>
<dbReference type="Gene3D" id="6.10.250.3120">
    <property type="match status" value="1"/>
</dbReference>
<keyword evidence="5" id="KW-0597">Phosphoprotein</keyword>
<dbReference type="InterPro" id="IPR027685">
    <property type="entry name" value="Shroom_fam"/>
</dbReference>
<feature type="domain" description="ASD2" evidence="11">
    <location>
        <begin position="1346"/>
        <end position="1642"/>
    </location>
</feature>
<dbReference type="GO" id="GO:0043296">
    <property type="term" value="C:apical junction complex"/>
    <property type="evidence" value="ECO:0007669"/>
    <property type="project" value="TreeGrafter"/>
</dbReference>
<dbReference type="PROSITE" id="PS50106">
    <property type="entry name" value="PDZ"/>
    <property type="match status" value="1"/>
</dbReference>
<dbReference type="OrthoDB" id="10063560at2759"/>
<feature type="non-terminal residue" evidence="12">
    <location>
        <position position="1650"/>
    </location>
</feature>
<name>A0A8X7XB88_POLSE</name>
<feature type="non-terminal residue" evidence="12">
    <location>
        <position position="1"/>
    </location>
</feature>
<evidence type="ECO:0000313" key="12">
    <source>
        <dbReference type="EMBL" id="KAG2464449.1"/>
    </source>
</evidence>
<keyword evidence="7" id="KW-0206">Cytoskeleton</keyword>
<dbReference type="PANTHER" id="PTHR15012:SF35">
    <property type="entry name" value="PROTEIN SHROOM4"/>
    <property type="match status" value="1"/>
</dbReference>
<keyword evidence="13" id="KW-1185">Reference proteome</keyword>
<keyword evidence="8" id="KW-0175">Coiled coil</keyword>